<evidence type="ECO:0000256" key="7">
    <source>
        <dbReference type="ARBA" id="ARBA00022927"/>
    </source>
</evidence>
<dbReference type="Pfam" id="PF21687">
    <property type="entry name" value="T2SSK_1st"/>
    <property type="match status" value="1"/>
</dbReference>
<dbReference type="Gene3D" id="3.30.1300.30">
    <property type="entry name" value="GSPII I/J protein-like"/>
    <property type="match status" value="1"/>
</dbReference>
<evidence type="ECO:0000256" key="1">
    <source>
        <dbReference type="ARBA" id="ARBA00004533"/>
    </source>
</evidence>
<dbReference type="InterPro" id="IPR005628">
    <property type="entry name" value="GspK"/>
</dbReference>
<dbReference type="InterPro" id="IPR049179">
    <property type="entry name" value="T2SSK_SAM-like_2nd"/>
</dbReference>
<protein>
    <recommendedName>
        <fullName evidence="10">Type II secretion system protein K</fullName>
    </recommendedName>
</protein>
<evidence type="ECO:0000313" key="14">
    <source>
        <dbReference type="Proteomes" id="UP001595693"/>
    </source>
</evidence>
<keyword evidence="8" id="KW-1133">Transmembrane helix</keyword>
<dbReference type="InterPro" id="IPR010994">
    <property type="entry name" value="RuvA_2-like"/>
</dbReference>
<dbReference type="EMBL" id="JBHSAJ010000027">
    <property type="protein sequence ID" value="MFC3935014.1"/>
    <property type="molecule type" value="Genomic_DNA"/>
</dbReference>
<evidence type="ECO:0000256" key="5">
    <source>
        <dbReference type="ARBA" id="ARBA00022519"/>
    </source>
</evidence>
<dbReference type="SUPFAM" id="SSF47781">
    <property type="entry name" value="RuvA domain 2-like"/>
    <property type="match status" value="1"/>
</dbReference>
<comment type="caution">
    <text evidence="13">The sequence shown here is derived from an EMBL/GenBank/DDBJ whole genome shotgun (WGS) entry which is preliminary data.</text>
</comment>
<keyword evidence="5 10" id="KW-0997">Cell inner membrane</keyword>
<keyword evidence="4 10" id="KW-1003">Cell membrane</keyword>
<feature type="domain" description="T2SS protein K second SAM-like" evidence="11">
    <location>
        <begin position="217"/>
        <end position="264"/>
    </location>
</feature>
<keyword evidence="9 10" id="KW-0472">Membrane</keyword>
<comment type="similarity">
    <text evidence="2 10">Belongs to the GSP K family.</text>
</comment>
<accession>A0ABV8D905</accession>
<evidence type="ECO:0000256" key="6">
    <source>
        <dbReference type="ARBA" id="ARBA00022692"/>
    </source>
</evidence>
<dbReference type="PIRSF" id="PIRSF002786">
    <property type="entry name" value="XcpX"/>
    <property type="match status" value="1"/>
</dbReference>
<dbReference type="InterPro" id="IPR045584">
    <property type="entry name" value="Pilin-like"/>
</dbReference>
<evidence type="ECO:0000259" key="11">
    <source>
        <dbReference type="Pfam" id="PF03934"/>
    </source>
</evidence>
<dbReference type="Pfam" id="PF03934">
    <property type="entry name" value="T2SSK"/>
    <property type="match status" value="1"/>
</dbReference>
<proteinExistence type="inferred from homology"/>
<name>A0ABV8D905_9BURK</name>
<gene>
    <name evidence="13" type="primary">gspK</name>
    <name evidence="13" type="ORF">ACFOW3_10290</name>
</gene>
<dbReference type="Proteomes" id="UP001595693">
    <property type="component" value="Unassembled WGS sequence"/>
</dbReference>
<dbReference type="RefSeq" id="WP_055398544.1">
    <property type="nucleotide sequence ID" value="NZ_JAMXAX010000110.1"/>
</dbReference>
<dbReference type="PANTHER" id="PTHR38831">
    <property type="entry name" value="TYPE II SECRETION SYSTEM PROTEIN K"/>
    <property type="match status" value="1"/>
</dbReference>
<evidence type="ECO:0000256" key="3">
    <source>
        <dbReference type="ARBA" id="ARBA00022448"/>
    </source>
</evidence>
<evidence type="ECO:0000256" key="9">
    <source>
        <dbReference type="ARBA" id="ARBA00023136"/>
    </source>
</evidence>
<reference evidence="14" key="1">
    <citation type="journal article" date="2019" name="Int. J. Syst. Evol. Microbiol.">
        <title>The Global Catalogue of Microorganisms (GCM) 10K type strain sequencing project: providing services to taxonomists for standard genome sequencing and annotation.</title>
        <authorList>
            <consortium name="The Broad Institute Genomics Platform"/>
            <consortium name="The Broad Institute Genome Sequencing Center for Infectious Disease"/>
            <person name="Wu L."/>
            <person name="Ma J."/>
        </authorList>
    </citation>
    <scope>NUCLEOTIDE SEQUENCE [LARGE SCALE GENOMIC DNA]</scope>
    <source>
        <strain evidence="14">CCUG 2113</strain>
    </source>
</reference>
<evidence type="ECO:0000259" key="12">
    <source>
        <dbReference type="Pfam" id="PF21687"/>
    </source>
</evidence>
<organism evidence="13 14">
    <name type="scientific">Acidovorax facilis</name>
    <dbReference type="NCBI Taxonomy" id="12917"/>
    <lineage>
        <taxon>Bacteria</taxon>
        <taxon>Pseudomonadati</taxon>
        <taxon>Pseudomonadota</taxon>
        <taxon>Betaproteobacteria</taxon>
        <taxon>Burkholderiales</taxon>
        <taxon>Comamonadaceae</taxon>
        <taxon>Acidovorax</taxon>
    </lineage>
</organism>
<sequence length="328" mass="35933">MGPRPVRRERGAALLLAMLTVTLVATFAAASMWQQWRAVEIETAERGRVQSTWILVGALDWSRLILREDGRSGGADHLAEPWAVPLQEARLSTFLAADKNVSQVDDATTDTTEAFLSGQISDMQGRLNLTNLVDNGNVQTLALRQFTRLFERLGLPLQELSLLTDALRRAQATTGTDSTNAPLLPPTMSQLGWLGLAPTTVARLAPHVTLLPVRAPVNLNTADIDVLLAAIDGLDMASAQKMLQAREARHFRTLSEVRDLLGASIDINEGAHAVASSYFEVRGRLRLGDAMVDERSLVRKQGIEVTTLWRERGAFDRETAPGAREAQR</sequence>
<keyword evidence="7" id="KW-0653">Protein transport</keyword>
<keyword evidence="3 10" id="KW-0813">Transport</keyword>
<dbReference type="SUPFAM" id="SSF158544">
    <property type="entry name" value="GspK insert domain-like"/>
    <property type="match status" value="1"/>
</dbReference>
<evidence type="ECO:0000256" key="8">
    <source>
        <dbReference type="ARBA" id="ARBA00022989"/>
    </source>
</evidence>
<dbReference type="PANTHER" id="PTHR38831:SF1">
    <property type="entry name" value="TYPE II SECRETION SYSTEM PROTEIN K-RELATED"/>
    <property type="match status" value="1"/>
</dbReference>
<evidence type="ECO:0000256" key="4">
    <source>
        <dbReference type="ARBA" id="ARBA00022475"/>
    </source>
</evidence>
<evidence type="ECO:0000313" key="13">
    <source>
        <dbReference type="EMBL" id="MFC3935014.1"/>
    </source>
</evidence>
<evidence type="ECO:0000256" key="2">
    <source>
        <dbReference type="ARBA" id="ARBA00007246"/>
    </source>
</evidence>
<comment type="subcellular location">
    <subcellularLocation>
        <location evidence="1 10">Cell inner membrane</location>
    </subcellularLocation>
</comment>
<keyword evidence="6" id="KW-0812">Transmembrane</keyword>
<dbReference type="InterPro" id="IPR049031">
    <property type="entry name" value="T2SSK_SAM-like_1st"/>
</dbReference>
<dbReference type="SUPFAM" id="SSF54523">
    <property type="entry name" value="Pili subunits"/>
    <property type="match status" value="1"/>
</dbReference>
<keyword evidence="14" id="KW-1185">Reference proteome</keyword>
<feature type="domain" description="T2SS protein K first SAM-like" evidence="12">
    <location>
        <begin position="125"/>
        <end position="212"/>
    </location>
</feature>
<evidence type="ECO:0000256" key="10">
    <source>
        <dbReference type="PIRNR" id="PIRNR002786"/>
    </source>
</evidence>
<dbReference type="NCBIfam" id="NF037980">
    <property type="entry name" value="T2SS_GspK"/>
    <property type="match status" value="1"/>
</dbReference>
<dbReference type="InterPro" id="IPR038072">
    <property type="entry name" value="GspK_central_sf"/>
</dbReference>